<dbReference type="InterPro" id="IPR036396">
    <property type="entry name" value="Cyt_P450_sf"/>
</dbReference>
<dbReference type="GO" id="GO:0005506">
    <property type="term" value="F:iron ion binding"/>
    <property type="evidence" value="ECO:0007669"/>
    <property type="project" value="InterPro"/>
</dbReference>
<evidence type="ECO:0000256" key="3">
    <source>
        <dbReference type="ARBA" id="ARBA00005179"/>
    </source>
</evidence>
<evidence type="ECO:0000313" key="16">
    <source>
        <dbReference type="Proteomes" id="UP000308730"/>
    </source>
</evidence>
<evidence type="ECO:0000256" key="5">
    <source>
        <dbReference type="ARBA" id="ARBA00022617"/>
    </source>
</evidence>
<dbReference type="PRINTS" id="PR00463">
    <property type="entry name" value="EP450I"/>
</dbReference>
<dbReference type="InterPro" id="IPR002401">
    <property type="entry name" value="Cyt_P450_E_grp-I"/>
</dbReference>
<evidence type="ECO:0000256" key="1">
    <source>
        <dbReference type="ARBA" id="ARBA00001971"/>
    </source>
</evidence>
<keyword evidence="11 14" id="KW-0503">Monooxygenase</keyword>
<dbReference type="SUPFAM" id="SSF48264">
    <property type="entry name" value="Cytochrome P450"/>
    <property type="match status" value="1"/>
</dbReference>
<evidence type="ECO:0000256" key="10">
    <source>
        <dbReference type="ARBA" id="ARBA00023004"/>
    </source>
</evidence>
<dbReference type="OrthoDB" id="3255500at2759"/>
<dbReference type="GO" id="GO:0016705">
    <property type="term" value="F:oxidoreductase activity, acting on paired donors, with incorporation or reduction of molecular oxygen"/>
    <property type="evidence" value="ECO:0007669"/>
    <property type="project" value="InterPro"/>
</dbReference>
<keyword evidence="6" id="KW-0812">Transmembrane</keyword>
<comment type="cofactor">
    <cofactor evidence="1 13">
        <name>heme</name>
        <dbReference type="ChEBI" id="CHEBI:30413"/>
    </cofactor>
</comment>
<dbReference type="AlphaFoldDB" id="A0A4S4MRV3"/>
<reference evidence="15 16" key="1">
    <citation type="submission" date="2019-02" db="EMBL/GenBank/DDBJ databases">
        <title>Genome sequencing of the rare red list fungi Antrodiella citrinella (Flaviporus citrinellus).</title>
        <authorList>
            <person name="Buettner E."/>
            <person name="Kellner H."/>
        </authorList>
    </citation>
    <scope>NUCLEOTIDE SEQUENCE [LARGE SCALE GENOMIC DNA]</scope>
    <source>
        <strain evidence="15 16">DSM 108506</strain>
    </source>
</reference>
<evidence type="ECO:0000256" key="9">
    <source>
        <dbReference type="ARBA" id="ARBA00023002"/>
    </source>
</evidence>
<evidence type="ECO:0000256" key="12">
    <source>
        <dbReference type="ARBA" id="ARBA00023136"/>
    </source>
</evidence>
<comment type="similarity">
    <text evidence="4 14">Belongs to the cytochrome P450 family.</text>
</comment>
<sequence>MPKDFHEHTFAEWGQQHGDVVLHTTYWKNAERIIQADHVFLPYESYAYAAHFHRFASAIILEVIYGHSVTTDDDEFMLRAREAVTAAAHAGSPGSTLVDVFPLLKHYPTWLPGSNFKVSGNHIRRIRDIMVDLPYNMVKSQMELGNYPTSFTASLLETYALDGSLTLEDEEYIKGSAATFLGGMMNASSGTDTVSSAMTTFILAMVRHPHVFKKAQEEIDSVVNSNRLPQLDDRNSLPYLDCIIKEVYRGISREAERYPEPSAFNPERYMNGTEDLDPKTYIFGFGRRICPGQYYADSSIFLVAANILATMNISMAKDEAGIAIIPPLEFVSGISTYVCSPSVRIRTLTSWQ</sequence>
<evidence type="ECO:0000256" key="13">
    <source>
        <dbReference type="PIRSR" id="PIRSR602401-1"/>
    </source>
</evidence>
<dbReference type="InterPro" id="IPR017972">
    <property type="entry name" value="Cyt_P450_CS"/>
</dbReference>
<organism evidence="15 16">
    <name type="scientific">Antrodiella citrinella</name>
    <dbReference type="NCBI Taxonomy" id="2447956"/>
    <lineage>
        <taxon>Eukaryota</taxon>
        <taxon>Fungi</taxon>
        <taxon>Dikarya</taxon>
        <taxon>Basidiomycota</taxon>
        <taxon>Agaricomycotina</taxon>
        <taxon>Agaricomycetes</taxon>
        <taxon>Polyporales</taxon>
        <taxon>Steccherinaceae</taxon>
        <taxon>Antrodiella</taxon>
    </lineage>
</organism>
<comment type="caution">
    <text evidence="15">The sequence shown here is derived from an EMBL/GenBank/DDBJ whole genome shotgun (WGS) entry which is preliminary data.</text>
</comment>
<comment type="subcellular location">
    <subcellularLocation>
        <location evidence="2">Membrane</location>
    </subcellularLocation>
</comment>
<evidence type="ECO:0000256" key="14">
    <source>
        <dbReference type="RuleBase" id="RU000461"/>
    </source>
</evidence>
<evidence type="ECO:0000256" key="6">
    <source>
        <dbReference type="ARBA" id="ARBA00022692"/>
    </source>
</evidence>
<keyword evidence="7 13" id="KW-0479">Metal-binding</keyword>
<dbReference type="Proteomes" id="UP000308730">
    <property type="component" value="Unassembled WGS sequence"/>
</dbReference>
<dbReference type="PANTHER" id="PTHR46300:SF2">
    <property type="entry name" value="CYTOCHROME P450 MONOOXYGENASE ALNH-RELATED"/>
    <property type="match status" value="1"/>
</dbReference>
<dbReference type="PROSITE" id="PS00086">
    <property type="entry name" value="CYTOCHROME_P450"/>
    <property type="match status" value="1"/>
</dbReference>
<dbReference type="GO" id="GO:0020037">
    <property type="term" value="F:heme binding"/>
    <property type="evidence" value="ECO:0007669"/>
    <property type="project" value="InterPro"/>
</dbReference>
<gene>
    <name evidence="15" type="ORF">EUX98_g6046</name>
</gene>
<dbReference type="InterPro" id="IPR050364">
    <property type="entry name" value="Cytochrome_P450_fung"/>
</dbReference>
<dbReference type="EMBL" id="SGPM01000199">
    <property type="protein sequence ID" value="THH28147.1"/>
    <property type="molecule type" value="Genomic_DNA"/>
</dbReference>
<dbReference type="GO" id="GO:0004497">
    <property type="term" value="F:monooxygenase activity"/>
    <property type="evidence" value="ECO:0007669"/>
    <property type="project" value="UniProtKB-KW"/>
</dbReference>
<evidence type="ECO:0000256" key="8">
    <source>
        <dbReference type="ARBA" id="ARBA00022989"/>
    </source>
</evidence>
<name>A0A4S4MRV3_9APHY</name>
<dbReference type="PANTHER" id="PTHR46300">
    <property type="entry name" value="P450, PUTATIVE (EUROFUNG)-RELATED-RELATED"/>
    <property type="match status" value="1"/>
</dbReference>
<evidence type="ECO:0000256" key="7">
    <source>
        <dbReference type="ARBA" id="ARBA00022723"/>
    </source>
</evidence>
<proteinExistence type="inferred from homology"/>
<protein>
    <recommendedName>
        <fullName evidence="17">Cytochrome P450</fullName>
    </recommendedName>
</protein>
<evidence type="ECO:0000256" key="4">
    <source>
        <dbReference type="ARBA" id="ARBA00010617"/>
    </source>
</evidence>
<keyword evidence="9 14" id="KW-0560">Oxidoreductase</keyword>
<dbReference type="GO" id="GO:0016020">
    <property type="term" value="C:membrane"/>
    <property type="evidence" value="ECO:0007669"/>
    <property type="project" value="UniProtKB-SubCell"/>
</dbReference>
<evidence type="ECO:0000256" key="11">
    <source>
        <dbReference type="ARBA" id="ARBA00023033"/>
    </source>
</evidence>
<dbReference type="InterPro" id="IPR001128">
    <property type="entry name" value="Cyt_P450"/>
</dbReference>
<evidence type="ECO:0008006" key="17">
    <source>
        <dbReference type="Google" id="ProtNLM"/>
    </source>
</evidence>
<accession>A0A4S4MRV3</accession>
<dbReference type="Gene3D" id="1.10.630.10">
    <property type="entry name" value="Cytochrome P450"/>
    <property type="match status" value="2"/>
</dbReference>
<evidence type="ECO:0000256" key="2">
    <source>
        <dbReference type="ARBA" id="ARBA00004370"/>
    </source>
</evidence>
<comment type="pathway">
    <text evidence="3">Secondary metabolite biosynthesis.</text>
</comment>
<keyword evidence="16" id="KW-1185">Reference proteome</keyword>
<dbReference type="Pfam" id="PF00067">
    <property type="entry name" value="p450"/>
    <property type="match status" value="2"/>
</dbReference>
<keyword evidence="8" id="KW-1133">Transmembrane helix</keyword>
<keyword evidence="5 13" id="KW-0349">Heme</keyword>
<feature type="binding site" description="axial binding residue" evidence="13">
    <location>
        <position position="290"/>
    </location>
    <ligand>
        <name>heme</name>
        <dbReference type="ChEBI" id="CHEBI:30413"/>
    </ligand>
    <ligandPart>
        <name>Fe</name>
        <dbReference type="ChEBI" id="CHEBI:18248"/>
    </ligandPart>
</feature>
<evidence type="ECO:0000313" key="15">
    <source>
        <dbReference type="EMBL" id="THH28147.1"/>
    </source>
</evidence>
<keyword evidence="12" id="KW-0472">Membrane</keyword>
<keyword evidence="10 13" id="KW-0408">Iron</keyword>